<feature type="domain" description="PKD" evidence="1">
    <location>
        <begin position="998"/>
        <end position="1086"/>
    </location>
</feature>
<protein>
    <submittedName>
        <fullName evidence="2">PKD domain-containing protein</fullName>
    </submittedName>
</protein>
<name>A0A1G7F9S5_9EURY</name>
<dbReference type="InterPro" id="IPR022409">
    <property type="entry name" value="PKD/Chitinase_dom"/>
</dbReference>
<dbReference type="Gene3D" id="2.60.40.3440">
    <property type="match status" value="1"/>
</dbReference>
<sequence length="1134" mass="119043">MSEVTFRRLRVAALIVVAATVFGLATGTATASGAVTATNATAVGGAQQATVEVVVVEAGSEDPIDGISVFAEWDGGSVLRETAPNGRVLLDVPRGGRVEVTVVSQRYHRDSPFVIESAAAGEVVVPVTPFGNAPPTAGDVTVSTTAGAAVSGTFDATDPDGGSLEYTIVQRPTHGTVELAGDEFTYRPPAGFSGSAGFQYRVRDGNGGTDTASVTVEVREAGGGGVSRVAFDYRNYGPDPNLAVNGDRRFAAFPSLDGATVGGATVSVRERGDSGYAGTVVVTGDITSFSVGGVEHWIDNVTLSTGATTRTVRFSNLRQAQPYEPGDTITSVPTGVEMRVEPLAREDGSTYSGTPQVSNGKYWFGNTNLRFLLDSVGSGAPSIDASSLQIVPYPVPVGTEPEINVQISNADSASVLVDPTGTGETVDVPLENLAGDLWSASLDDAAVLDGLDAGAEVDLTIQVKNDAGTTTLDRFYGGSPPDGVASTTDPDLDYYLFEQVRDAAVVVGELADEPVAADAIPSREGRNQWRFARELYVNNYYGSGNGSMGAVGFDLELFTNDGDLYQVEGTRSTYENDDAHPRFAADLRAVVESEIVFERFDVWIASHSGESLGRAFFCPQLPEKGLRAELDFYGWGCDKSGSGARTVYVTATGLVGDEGHGTDVWLHEFGHDRGLDDLYEGGSSIATLMGSGANFRRIGTLSRIGLNDGSWDPGVEWLDTDPIPVADLPSGGRTVTVPRLETLDLGDEVPVIEGKKTVKYLDEQSTFVPGYRPAPLSETPVLWLYRAAPGTLGGEVRERIGTLTDVGESLRHPLGIRSPEHVRFELTDKSDGEATLAVETTTPRPNTYTVVMQDRVRTGPDRIIAAPDDRTDGQDLHLVAIDDRGRRVGVTASGEYVTEIPGARASGDRDGLEWVSVPRDADVRFRVRSDSAASSPTTEGAARGNVTLAYRTAVTRTGDDPRIVRRNGSYAVADAATGVATNRTVEPGASVPALDARVVAVAAASPRTASPGEAVAFDGSSSFSLDGSVERYAWDLDGDGSTEASGRRAQTSFADAGTHTVSLLVTGSEGLTDTANVTVSVAAADDPNDEDDGSGTSAGDGPGFGVVAALVALTLVVARLRRTSRERTEGTRRN</sequence>
<reference evidence="3" key="1">
    <citation type="submission" date="2016-10" db="EMBL/GenBank/DDBJ databases">
        <authorList>
            <person name="Varghese N."/>
            <person name="Submissions S."/>
        </authorList>
    </citation>
    <scope>NUCLEOTIDE SEQUENCE [LARGE SCALE GENOMIC DNA]</scope>
    <source>
        <strain evidence="3">IBRC-M 10760</strain>
    </source>
</reference>
<dbReference type="PROSITE" id="PS50093">
    <property type="entry name" value="PKD"/>
    <property type="match status" value="1"/>
</dbReference>
<dbReference type="InterPro" id="IPR035986">
    <property type="entry name" value="PKD_dom_sf"/>
</dbReference>
<evidence type="ECO:0000313" key="3">
    <source>
        <dbReference type="Proteomes" id="UP000199076"/>
    </source>
</evidence>
<dbReference type="EMBL" id="FNBK01000001">
    <property type="protein sequence ID" value="SDE72245.1"/>
    <property type="molecule type" value="Genomic_DNA"/>
</dbReference>
<dbReference type="InterPro" id="IPR000601">
    <property type="entry name" value="PKD_dom"/>
</dbReference>
<dbReference type="InterPro" id="IPR013783">
    <property type="entry name" value="Ig-like_fold"/>
</dbReference>
<dbReference type="Pfam" id="PF17963">
    <property type="entry name" value="Big_9"/>
    <property type="match status" value="1"/>
</dbReference>
<dbReference type="AlphaFoldDB" id="A0A1G7F9S5"/>
<dbReference type="CDD" id="cd00146">
    <property type="entry name" value="PKD"/>
    <property type="match status" value="1"/>
</dbReference>
<dbReference type="Proteomes" id="UP000199076">
    <property type="component" value="Unassembled WGS sequence"/>
</dbReference>
<evidence type="ECO:0000313" key="2">
    <source>
        <dbReference type="EMBL" id="SDE72245.1"/>
    </source>
</evidence>
<dbReference type="OrthoDB" id="269633at2157"/>
<dbReference type="Pfam" id="PF18911">
    <property type="entry name" value="PKD_4"/>
    <property type="match status" value="1"/>
</dbReference>
<dbReference type="Gene3D" id="2.60.40.10">
    <property type="entry name" value="Immunoglobulins"/>
    <property type="match status" value="1"/>
</dbReference>
<dbReference type="STRING" id="660518.SAMN05216218_10174"/>
<proteinExistence type="predicted"/>
<organism evidence="2 3">
    <name type="scientific">Halorientalis regularis</name>
    <dbReference type="NCBI Taxonomy" id="660518"/>
    <lineage>
        <taxon>Archaea</taxon>
        <taxon>Methanobacteriati</taxon>
        <taxon>Methanobacteriota</taxon>
        <taxon>Stenosarchaea group</taxon>
        <taxon>Halobacteria</taxon>
        <taxon>Halobacteriales</taxon>
        <taxon>Haloarculaceae</taxon>
        <taxon>Halorientalis</taxon>
    </lineage>
</organism>
<dbReference type="SMART" id="SM00089">
    <property type="entry name" value="PKD"/>
    <property type="match status" value="1"/>
</dbReference>
<dbReference type="SUPFAM" id="SSF49299">
    <property type="entry name" value="PKD domain"/>
    <property type="match status" value="1"/>
</dbReference>
<evidence type="ECO:0000259" key="1">
    <source>
        <dbReference type="PROSITE" id="PS50093"/>
    </source>
</evidence>
<accession>A0A1G7F9S5</accession>
<gene>
    <name evidence="2" type="ORF">SAMN05216218_10174</name>
</gene>
<dbReference type="RefSeq" id="WP_092686475.1">
    <property type="nucleotide sequence ID" value="NZ_FNBK01000001.1"/>
</dbReference>
<keyword evidence="3" id="KW-1185">Reference proteome</keyword>